<dbReference type="STRING" id="515897.SAMN05421849_0524"/>
<evidence type="ECO:0008006" key="4">
    <source>
        <dbReference type="Google" id="ProtNLM"/>
    </source>
</evidence>
<dbReference type="AlphaFoldDB" id="A0A1R3WIP5"/>
<evidence type="ECO:0000313" key="3">
    <source>
        <dbReference type="Proteomes" id="UP000192455"/>
    </source>
</evidence>
<dbReference type="RefSeq" id="WP_076647013.1">
    <property type="nucleotide sequence ID" value="NZ_FTPS01000001.1"/>
</dbReference>
<dbReference type="EMBL" id="FTPS01000001">
    <property type="protein sequence ID" value="SIT76483.1"/>
    <property type="molecule type" value="Genomic_DNA"/>
</dbReference>
<name>A0A1R3WIP5_9RHOB</name>
<keyword evidence="3" id="KW-1185">Reference proteome</keyword>
<reference evidence="2 3" key="1">
    <citation type="submission" date="2017-01" db="EMBL/GenBank/DDBJ databases">
        <authorList>
            <person name="Mah S.A."/>
            <person name="Swanson W.J."/>
            <person name="Moy G.W."/>
            <person name="Vacquier V.D."/>
        </authorList>
    </citation>
    <scope>NUCLEOTIDE SEQUENCE [LARGE SCALE GENOMIC DNA]</scope>
    <source>
        <strain evidence="2 3">DSM 21219</strain>
    </source>
</reference>
<proteinExistence type="predicted"/>
<feature type="signal peptide" evidence="1">
    <location>
        <begin position="1"/>
        <end position="25"/>
    </location>
</feature>
<protein>
    <recommendedName>
        <fullName evidence="4">Lipoprotein</fullName>
    </recommendedName>
</protein>
<gene>
    <name evidence="2" type="ORF">SAMN05421849_0524</name>
</gene>
<sequence length="109" mass="11483">MEKAIPVLALALAGLLAACSGGAERYPFNGAYFDAKAGPVDKKQTRAVFFVNVAQASQSLDGARRAGEYEATRYCIENYGTSDILWSAGPETAGISEADMLTLQGTCDP</sequence>
<keyword evidence="1" id="KW-0732">Signal</keyword>
<dbReference type="PROSITE" id="PS51257">
    <property type="entry name" value="PROKAR_LIPOPROTEIN"/>
    <property type="match status" value="1"/>
</dbReference>
<dbReference type="Proteomes" id="UP000192455">
    <property type="component" value="Unassembled WGS sequence"/>
</dbReference>
<evidence type="ECO:0000256" key="1">
    <source>
        <dbReference type="SAM" id="SignalP"/>
    </source>
</evidence>
<evidence type="ECO:0000313" key="2">
    <source>
        <dbReference type="EMBL" id="SIT76483.1"/>
    </source>
</evidence>
<dbReference type="OrthoDB" id="7659281at2"/>
<feature type="chain" id="PRO_5012548769" description="Lipoprotein" evidence="1">
    <location>
        <begin position="26"/>
        <end position="109"/>
    </location>
</feature>
<organism evidence="2 3">
    <name type="scientific">Pontibaca methylaminivorans</name>
    <dbReference type="NCBI Taxonomy" id="515897"/>
    <lineage>
        <taxon>Bacteria</taxon>
        <taxon>Pseudomonadati</taxon>
        <taxon>Pseudomonadota</taxon>
        <taxon>Alphaproteobacteria</taxon>
        <taxon>Rhodobacterales</taxon>
        <taxon>Roseobacteraceae</taxon>
        <taxon>Pontibaca</taxon>
    </lineage>
</organism>
<accession>A0A1R3WIP5</accession>